<feature type="region of interest" description="Disordered" evidence="5">
    <location>
        <begin position="460"/>
        <end position="488"/>
    </location>
</feature>
<dbReference type="InterPro" id="IPR003594">
    <property type="entry name" value="HATPase_dom"/>
</dbReference>
<organism evidence="8 9">
    <name type="scientific">Ideonella dechloratans</name>
    <dbReference type="NCBI Taxonomy" id="36863"/>
    <lineage>
        <taxon>Bacteria</taxon>
        <taxon>Pseudomonadati</taxon>
        <taxon>Pseudomonadota</taxon>
        <taxon>Betaproteobacteria</taxon>
        <taxon>Burkholderiales</taxon>
        <taxon>Sphaerotilaceae</taxon>
        <taxon>Ideonella</taxon>
    </lineage>
</organism>
<dbReference type="CDD" id="cd16917">
    <property type="entry name" value="HATPase_UhpB-NarQ-NarX-like"/>
    <property type="match status" value="1"/>
</dbReference>
<name>A0A643FEW1_IDEDE</name>
<keyword evidence="3" id="KW-0902">Two-component regulatory system</keyword>
<dbReference type="Pfam" id="PF05227">
    <property type="entry name" value="CHASE3"/>
    <property type="match status" value="1"/>
</dbReference>
<comment type="caution">
    <text evidence="8">The sequence shown here is derived from an EMBL/GenBank/DDBJ whole genome shotgun (WGS) entry which is preliminary data.</text>
</comment>
<dbReference type="GO" id="GO:0000155">
    <property type="term" value="F:phosphorelay sensor kinase activity"/>
    <property type="evidence" value="ECO:0007669"/>
    <property type="project" value="InterPro"/>
</dbReference>
<dbReference type="InterPro" id="IPR011712">
    <property type="entry name" value="Sig_transdc_His_kin_sub3_dim/P"/>
</dbReference>
<dbReference type="AlphaFoldDB" id="A0A643FEW1"/>
<evidence type="ECO:0000256" key="2">
    <source>
        <dbReference type="ARBA" id="ARBA00022777"/>
    </source>
</evidence>
<dbReference type="OrthoDB" id="9782588at2"/>
<evidence type="ECO:0000313" key="8">
    <source>
        <dbReference type="EMBL" id="KAB0583982.1"/>
    </source>
</evidence>
<protein>
    <submittedName>
        <fullName evidence="8">Histidine kinase</fullName>
    </submittedName>
</protein>
<evidence type="ECO:0000256" key="3">
    <source>
        <dbReference type="ARBA" id="ARBA00023012"/>
    </source>
</evidence>
<keyword evidence="2 8" id="KW-0418">Kinase</keyword>
<dbReference type="EMBL" id="VZPB01000009">
    <property type="protein sequence ID" value="KAB0583982.1"/>
    <property type="molecule type" value="Genomic_DNA"/>
</dbReference>
<keyword evidence="1" id="KW-0808">Transferase</keyword>
<evidence type="ECO:0000313" key="9">
    <source>
        <dbReference type="Proteomes" id="UP000430120"/>
    </source>
</evidence>
<keyword evidence="6" id="KW-0472">Membrane</keyword>
<feature type="coiled-coil region" evidence="4">
    <location>
        <begin position="216"/>
        <end position="250"/>
    </location>
</feature>
<dbReference type="SUPFAM" id="SSF55874">
    <property type="entry name" value="ATPase domain of HSP90 chaperone/DNA topoisomerase II/histidine kinase"/>
    <property type="match status" value="1"/>
</dbReference>
<dbReference type="Proteomes" id="UP000430120">
    <property type="component" value="Unassembled WGS sequence"/>
</dbReference>
<dbReference type="Gene3D" id="3.30.565.10">
    <property type="entry name" value="Histidine kinase-like ATPase, C-terminal domain"/>
    <property type="match status" value="1"/>
</dbReference>
<evidence type="ECO:0000259" key="7">
    <source>
        <dbReference type="SMART" id="SM00387"/>
    </source>
</evidence>
<accession>A0A643FEW1</accession>
<dbReference type="PANTHER" id="PTHR24421">
    <property type="entry name" value="NITRATE/NITRITE SENSOR PROTEIN NARX-RELATED"/>
    <property type="match status" value="1"/>
</dbReference>
<dbReference type="InterPro" id="IPR050482">
    <property type="entry name" value="Sensor_HK_TwoCompSys"/>
</dbReference>
<gene>
    <name evidence="8" type="ORF">F7Q92_05795</name>
</gene>
<keyword evidence="6" id="KW-1133">Transmembrane helix</keyword>
<evidence type="ECO:0000256" key="4">
    <source>
        <dbReference type="SAM" id="Coils"/>
    </source>
</evidence>
<evidence type="ECO:0000256" key="5">
    <source>
        <dbReference type="SAM" id="MobiDB-lite"/>
    </source>
</evidence>
<feature type="transmembrane region" description="Helical" evidence="6">
    <location>
        <begin position="12"/>
        <end position="32"/>
    </location>
</feature>
<dbReference type="InterPro" id="IPR036890">
    <property type="entry name" value="HATPase_C_sf"/>
</dbReference>
<dbReference type="SMART" id="SM00387">
    <property type="entry name" value="HATPase_c"/>
    <property type="match status" value="1"/>
</dbReference>
<dbReference type="GO" id="GO:0046983">
    <property type="term" value="F:protein dimerization activity"/>
    <property type="evidence" value="ECO:0007669"/>
    <property type="project" value="InterPro"/>
</dbReference>
<sequence>MKDTLQQWGWRMRRSVIVLPIVLLVAVAMLGFNELSYRQARTQMDDLVLSGRIRQELLSLLQRLTDAESGQRGFVLTGRPEYLEPYRNASVDVRASLQALQGLYLEDTDEAGRQRLSGLRENVEGKLSEMALVVSKVQAGQTEAVTGLVDLGVGLDKMTAIRSMVSAMAGEQAARIARSREGVFNTLMINRVGVAALTVLSVLVLVKFLRQERALQWERQRQAQRLLDERNQLEREVNRRTAELTELARHLQTAREDERARLARELHDELGALLTAAKLDVARLKPKLGGAPDALERLGHLTATLNSGIALKRRIIEDLRPSTLSNLGLLPALEVLCDEFSKRAGLPVHCTLAPVKLVPSAELTVFRMVQEALTNTAKYAHAKNVWVRLELVGQEACVEVRDDGRGFQADGPRAGHHGLLGMHYRVESEQGRLEVLSHPGQGTTLRARLPMREAAVAPAVDPIPTAGEPAAPAPDAPAATGSHPSTEG</sequence>
<evidence type="ECO:0000256" key="6">
    <source>
        <dbReference type="SAM" id="Phobius"/>
    </source>
</evidence>
<dbReference type="CDD" id="cd19410">
    <property type="entry name" value="HK9-like_sensor"/>
    <property type="match status" value="1"/>
</dbReference>
<dbReference type="GO" id="GO:0016020">
    <property type="term" value="C:membrane"/>
    <property type="evidence" value="ECO:0007669"/>
    <property type="project" value="InterPro"/>
</dbReference>
<dbReference type="InterPro" id="IPR007891">
    <property type="entry name" value="CHASE3"/>
</dbReference>
<feature type="transmembrane region" description="Helical" evidence="6">
    <location>
        <begin position="188"/>
        <end position="209"/>
    </location>
</feature>
<keyword evidence="6" id="KW-0812">Transmembrane</keyword>
<dbReference type="Pfam" id="PF07730">
    <property type="entry name" value="HisKA_3"/>
    <property type="match status" value="1"/>
</dbReference>
<evidence type="ECO:0000256" key="1">
    <source>
        <dbReference type="ARBA" id="ARBA00022679"/>
    </source>
</evidence>
<keyword evidence="4" id="KW-0175">Coiled coil</keyword>
<dbReference type="Pfam" id="PF02518">
    <property type="entry name" value="HATPase_c"/>
    <property type="match status" value="1"/>
</dbReference>
<dbReference type="Gene3D" id="1.20.5.1930">
    <property type="match status" value="1"/>
</dbReference>
<keyword evidence="9" id="KW-1185">Reference proteome</keyword>
<proteinExistence type="predicted"/>
<dbReference type="RefSeq" id="WP_151123237.1">
    <property type="nucleotide sequence ID" value="NZ_CP088082.1"/>
</dbReference>
<feature type="domain" description="Histidine kinase/HSP90-like ATPase" evidence="7">
    <location>
        <begin position="360"/>
        <end position="453"/>
    </location>
</feature>
<reference evidence="8 9" key="1">
    <citation type="submission" date="2019-09" db="EMBL/GenBank/DDBJ databases">
        <title>Draft genome sequences of 48 bacterial type strains from the CCUG.</title>
        <authorList>
            <person name="Tunovic T."/>
            <person name="Pineiro-Iglesias B."/>
            <person name="Unosson C."/>
            <person name="Inganas E."/>
            <person name="Ohlen M."/>
            <person name="Cardew S."/>
            <person name="Jensie-Markopoulos S."/>
            <person name="Salva-Serra F."/>
            <person name="Jaen-Luchoro D."/>
            <person name="Karlsson R."/>
            <person name="Svensson-Stadler L."/>
            <person name="Chun J."/>
            <person name="Moore E."/>
        </authorList>
    </citation>
    <scope>NUCLEOTIDE SEQUENCE [LARGE SCALE GENOMIC DNA]</scope>
    <source>
        <strain evidence="8 9">CCUG 30977</strain>
    </source>
</reference>